<evidence type="ECO:0000256" key="1">
    <source>
        <dbReference type="SAM" id="SignalP"/>
    </source>
</evidence>
<accession>A0A5D2BIM5</accession>
<dbReference type="Proteomes" id="UP000323506">
    <property type="component" value="Chromosome D08"/>
</dbReference>
<reference evidence="2 3" key="1">
    <citation type="submission" date="2019-06" db="EMBL/GenBank/DDBJ databases">
        <title>WGS assembly of Gossypium darwinii.</title>
        <authorList>
            <person name="Chen Z.J."/>
            <person name="Sreedasyam A."/>
            <person name="Ando A."/>
            <person name="Song Q."/>
            <person name="De L."/>
            <person name="Hulse-Kemp A."/>
            <person name="Ding M."/>
            <person name="Ye W."/>
            <person name="Kirkbride R."/>
            <person name="Jenkins J."/>
            <person name="Plott C."/>
            <person name="Lovell J."/>
            <person name="Lin Y.-M."/>
            <person name="Vaughn R."/>
            <person name="Liu B."/>
            <person name="Li W."/>
            <person name="Simpson S."/>
            <person name="Scheffler B."/>
            <person name="Saski C."/>
            <person name="Grover C."/>
            <person name="Hu G."/>
            <person name="Conover J."/>
            <person name="Carlson J."/>
            <person name="Shu S."/>
            <person name="Boston L."/>
            <person name="Williams M."/>
            <person name="Peterson D."/>
            <person name="Mcgee K."/>
            <person name="Jones D."/>
            <person name="Wendel J."/>
            <person name="Stelly D."/>
            <person name="Grimwood J."/>
            <person name="Schmutz J."/>
        </authorList>
    </citation>
    <scope>NUCLEOTIDE SEQUENCE [LARGE SCALE GENOMIC DNA]</scope>
    <source>
        <strain evidence="2">1808015.09</strain>
    </source>
</reference>
<evidence type="ECO:0000313" key="3">
    <source>
        <dbReference type="Proteomes" id="UP000323506"/>
    </source>
</evidence>
<gene>
    <name evidence="2" type="ORF">ES288_D08G061600v1</name>
</gene>
<keyword evidence="3" id="KW-1185">Reference proteome</keyword>
<keyword evidence="1" id="KW-0732">Signal</keyword>
<feature type="chain" id="PRO_5022758558" evidence="1">
    <location>
        <begin position="16"/>
        <end position="90"/>
    </location>
</feature>
<name>A0A5D2BIM5_GOSDA</name>
<feature type="signal peptide" evidence="1">
    <location>
        <begin position="1"/>
        <end position="15"/>
    </location>
</feature>
<dbReference type="EMBL" id="CM017708">
    <property type="protein sequence ID" value="TYG56408.1"/>
    <property type="molecule type" value="Genomic_DNA"/>
</dbReference>
<protein>
    <submittedName>
        <fullName evidence="2">Uncharacterized protein</fullName>
    </submittedName>
</protein>
<evidence type="ECO:0000313" key="2">
    <source>
        <dbReference type="EMBL" id="TYG56408.1"/>
    </source>
</evidence>
<proteinExistence type="predicted"/>
<organism evidence="2 3">
    <name type="scientific">Gossypium darwinii</name>
    <name type="common">Darwin's cotton</name>
    <name type="synonym">Gossypium barbadense var. darwinii</name>
    <dbReference type="NCBI Taxonomy" id="34276"/>
    <lineage>
        <taxon>Eukaryota</taxon>
        <taxon>Viridiplantae</taxon>
        <taxon>Streptophyta</taxon>
        <taxon>Embryophyta</taxon>
        <taxon>Tracheophyta</taxon>
        <taxon>Spermatophyta</taxon>
        <taxon>Magnoliopsida</taxon>
        <taxon>eudicotyledons</taxon>
        <taxon>Gunneridae</taxon>
        <taxon>Pentapetalae</taxon>
        <taxon>rosids</taxon>
        <taxon>malvids</taxon>
        <taxon>Malvales</taxon>
        <taxon>Malvaceae</taxon>
        <taxon>Malvoideae</taxon>
        <taxon>Gossypium</taxon>
    </lineage>
</organism>
<dbReference type="AlphaFoldDB" id="A0A5D2BIM5"/>
<sequence length="90" mass="10372">MILILGLIMTNKAVTINTESPPYHPLIGWKLESRIAIQVVKECVGICRRNQTNPMSYNLNFRLDHFPYFGQSNLPPILTHNFLIRLLLPL</sequence>